<dbReference type="Proteomes" id="UP000479710">
    <property type="component" value="Unassembled WGS sequence"/>
</dbReference>
<evidence type="ECO:0000313" key="3">
    <source>
        <dbReference type="Proteomes" id="UP000479710"/>
    </source>
</evidence>
<keyword evidence="3" id="KW-1185">Reference proteome</keyword>
<dbReference type="EMBL" id="SPHZ02000007">
    <property type="protein sequence ID" value="KAF0909053.1"/>
    <property type="molecule type" value="Genomic_DNA"/>
</dbReference>
<sequence>MATAAADDDDQPCRPPRDVSAPLPVHPRTGWPLFERRVAQGDLASVAAGTTAAASSTTNGREVRVSLRLAAPPASSCCVQLYTDDEYWDPRTATSSSSTWPSPTKGSPPTAWTTCSSTRPTPTRHRCSASLIPPACGQACPL</sequence>
<feature type="compositionally biased region" description="Low complexity" evidence="1">
    <location>
        <begin position="90"/>
        <end position="121"/>
    </location>
</feature>
<comment type="caution">
    <text evidence="2">The sequence shown here is derived from an EMBL/GenBank/DDBJ whole genome shotgun (WGS) entry which is preliminary data.</text>
</comment>
<feature type="compositionally biased region" description="Acidic residues" evidence="1">
    <location>
        <begin position="1"/>
        <end position="10"/>
    </location>
</feature>
<name>A0A6G1DBD8_9ORYZ</name>
<accession>A0A6G1DBD8</accession>
<organism evidence="2 3">
    <name type="scientific">Oryza meyeriana var. granulata</name>
    <dbReference type="NCBI Taxonomy" id="110450"/>
    <lineage>
        <taxon>Eukaryota</taxon>
        <taxon>Viridiplantae</taxon>
        <taxon>Streptophyta</taxon>
        <taxon>Embryophyta</taxon>
        <taxon>Tracheophyta</taxon>
        <taxon>Spermatophyta</taxon>
        <taxon>Magnoliopsida</taxon>
        <taxon>Liliopsida</taxon>
        <taxon>Poales</taxon>
        <taxon>Poaceae</taxon>
        <taxon>BOP clade</taxon>
        <taxon>Oryzoideae</taxon>
        <taxon>Oryzeae</taxon>
        <taxon>Oryzinae</taxon>
        <taxon>Oryza</taxon>
        <taxon>Oryza meyeriana</taxon>
    </lineage>
</organism>
<gene>
    <name evidence="2" type="ORF">E2562_030807</name>
</gene>
<reference evidence="2 3" key="1">
    <citation type="submission" date="2019-11" db="EMBL/GenBank/DDBJ databases">
        <title>Whole genome sequence of Oryza granulata.</title>
        <authorList>
            <person name="Li W."/>
        </authorList>
    </citation>
    <scope>NUCLEOTIDE SEQUENCE [LARGE SCALE GENOMIC DNA]</scope>
    <source>
        <strain evidence="3">cv. Menghai</strain>
        <tissue evidence="2">Leaf</tissue>
    </source>
</reference>
<evidence type="ECO:0000313" key="2">
    <source>
        <dbReference type="EMBL" id="KAF0909053.1"/>
    </source>
</evidence>
<feature type="region of interest" description="Disordered" evidence="1">
    <location>
        <begin position="90"/>
        <end position="125"/>
    </location>
</feature>
<proteinExistence type="predicted"/>
<feature type="region of interest" description="Disordered" evidence="1">
    <location>
        <begin position="1"/>
        <end position="28"/>
    </location>
</feature>
<dbReference type="AlphaFoldDB" id="A0A6G1DBD8"/>
<evidence type="ECO:0000256" key="1">
    <source>
        <dbReference type="SAM" id="MobiDB-lite"/>
    </source>
</evidence>
<protein>
    <submittedName>
        <fullName evidence="2">Uncharacterized protein</fullName>
    </submittedName>
</protein>